<sequence>MDTAYDDHFPFATHPDPSPTPGNGSYVDSAFYHPQTGGYYDPAAVQATGCPQSQVLYDQTPYLYSDLESATLVPCPETSDGPWADYSLVPHPEPPRPYPPTEHYAPSGRSYTYPITVSYTLAHGLGQPPAKAQATEYGLIVKHEYQEHSIKAEEMCTSPVGMDTDSSEMWRWHHPGQQMDHYASTPRFTYSTSAPASASAPAPAYGTFSQSVDSGASEPKMALMDSLRPPPGVAISHTQFQSYSPAREAARSLPPLEQQGSFFGEHRSPTTSGNITSPAPTPSDVGMTPTWVAPDQPLVVPSQAHLAPRPTILTTALAPSPSPISESPDTPSLIGSPISPMSPTTSAGASSSSSLPHSHSHSHSHSRVHRRRASTPNTHAHVKHRSRSRSNSPKVRLSPNPSARKLAEKKPALACLFCRGRKIACGPPLPGSNDKTCNQCARRHLKCEYPVESRRGMRKRKTTFSPPALSSTTATTAASSTASDPQRTQPQPQVLAPTQSVLDLGTRPGHGADMDMDLGSP</sequence>
<name>A0A5M3MWY4_CONPW</name>
<feature type="domain" description="Zn(2)-C6 fungal-type" evidence="2">
    <location>
        <begin position="414"/>
        <end position="449"/>
    </location>
</feature>
<dbReference type="SUPFAM" id="SSF57701">
    <property type="entry name" value="Zn2/Cys6 DNA-binding domain"/>
    <property type="match status" value="1"/>
</dbReference>
<dbReference type="KEGG" id="cput:CONPUDRAFT_164428"/>
<proteinExistence type="predicted"/>
<feature type="region of interest" description="Disordered" evidence="1">
    <location>
        <begin position="259"/>
        <end position="294"/>
    </location>
</feature>
<dbReference type="GO" id="GO:0000981">
    <property type="term" value="F:DNA-binding transcription factor activity, RNA polymerase II-specific"/>
    <property type="evidence" value="ECO:0007669"/>
    <property type="project" value="InterPro"/>
</dbReference>
<feature type="compositionally biased region" description="Low complexity" evidence="1">
    <location>
        <begin position="339"/>
        <end position="357"/>
    </location>
</feature>
<comment type="caution">
    <text evidence="3">The sequence shown here is derived from an EMBL/GenBank/DDBJ whole genome shotgun (WGS) entry which is preliminary data.</text>
</comment>
<protein>
    <recommendedName>
        <fullName evidence="2">Zn(2)-C6 fungal-type domain-containing protein</fullName>
    </recommendedName>
</protein>
<feature type="compositionally biased region" description="Polar residues" evidence="1">
    <location>
        <begin position="484"/>
        <end position="501"/>
    </location>
</feature>
<feature type="compositionally biased region" description="Low complexity" evidence="1">
    <location>
        <begin position="468"/>
        <end position="483"/>
    </location>
</feature>
<keyword evidence="4" id="KW-1185">Reference proteome</keyword>
<dbReference type="SMART" id="SM00066">
    <property type="entry name" value="GAL4"/>
    <property type="match status" value="1"/>
</dbReference>
<dbReference type="InterPro" id="IPR001138">
    <property type="entry name" value="Zn2Cys6_DnaBD"/>
</dbReference>
<dbReference type="OMA" id="DSSEMWR"/>
<dbReference type="EMBL" id="JH711576">
    <property type="protein sequence ID" value="EIW83497.1"/>
    <property type="molecule type" value="Genomic_DNA"/>
</dbReference>
<dbReference type="PROSITE" id="PS00463">
    <property type="entry name" value="ZN2_CY6_FUNGAL_1"/>
    <property type="match status" value="1"/>
</dbReference>
<feature type="region of interest" description="Disordered" evidence="1">
    <location>
        <begin position="315"/>
        <end position="406"/>
    </location>
</feature>
<dbReference type="GeneID" id="19205127"/>
<evidence type="ECO:0000256" key="1">
    <source>
        <dbReference type="SAM" id="MobiDB-lite"/>
    </source>
</evidence>
<dbReference type="OrthoDB" id="39175at2759"/>
<dbReference type="AlphaFoldDB" id="A0A5M3MWY4"/>
<dbReference type="PROSITE" id="PS50048">
    <property type="entry name" value="ZN2_CY6_FUNGAL_2"/>
    <property type="match status" value="1"/>
</dbReference>
<dbReference type="Gene3D" id="4.10.240.10">
    <property type="entry name" value="Zn(2)-C6 fungal-type DNA-binding domain"/>
    <property type="match status" value="1"/>
</dbReference>
<reference evidence="4" key="1">
    <citation type="journal article" date="2012" name="Science">
        <title>The Paleozoic origin of enzymatic lignin decomposition reconstructed from 31 fungal genomes.</title>
        <authorList>
            <person name="Floudas D."/>
            <person name="Binder M."/>
            <person name="Riley R."/>
            <person name="Barry K."/>
            <person name="Blanchette R.A."/>
            <person name="Henrissat B."/>
            <person name="Martinez A.T."/>
            <person name="Otillar R."/>
            <person name="Spatafora J.W."/>
            <person name="Yadav J.S."/>
            <person name="Aerts A."/>
            <person name="Benoit I."/>
            <person name="Boyd A."/>
            <person name="Carlson A."/>
            <person name="Copeland A."/>
            <person name="Coutinho P.M."/>
            <person name="de Vries R.P."/>
            <person name="Ferreira P."/>
            <person name="Findley K."/>
            <person name="Foster B."/>
            <person name="Gaskell J."/>
            <person name="Glotzer D."/>
            <person name="Gorecki P."/>
            <person name="Heitman J."/>
            <person name="Hesse C."/>
            <person name="Hori C."/>
            <person name="Igarashi K."/>
            <person name="Jurgens J.A."/>
            <person name="Kallen N."/>
            <person name="Kersten P."/>
            <person name="Kohler A."/>
            <person name="Kuees U."/>
            <person name="Kumar T.K.A."/>
            <person name="Kuo A."/>
            <person name="LaButti K."/>
            <person name="Larrondo L.F."/>
            <person name="Lindquist E."/>
            <person name="Ling A."/>
            <person name="Lombard V."/>
            <person name="Lucas S."/>
            <person name="Lundell T."/>
            <person name="Martin R."/>
            <person name="McLaughlin D.J."/>
            <person name="Morgenstern I."/>
            <person name="Morin E."/>
            <person name="Murat C."/>
            <person name="Nagy L.G."/>
            <person name="Nolan M."/>
            <person name="Ohm R.A."/>
            <person name="Patyshakuliyeva A."/>
            <person name="Rokas A."/>
            <person name="Ruiz-Duenas F.J."/>
            <person name="Sabat G."/>
            <person name="Salamov A."/>
            <person name="Samejima M."/>
            <person name="Schmutz J."/>
            <person name="Slot J.C."/>
            <person name="St John F."/>
            <person name="Stenlid J."/>
            <person name="Sun H."/>
            <person name="Sun S."/>
            <person name="Syed K."/>
            <person name="Tsang A."/>
            <person name="Wiebenga A."/>
            <person name="Young D."/>
            <person name="Pisabarro A."/>
            <person name="Eastwood D.C."/>
            <person name="Martin F."/>
            <person name="Cullen D."/>
            <person name="Grigoriev I.V."/>
            <person name="Hibbett D.S."/>
        </authorList>
    </citation>
    <scope>NUCLEOTIDE SEQUENCE [LARGE SCALE GENOMIC DNA]</scope>
    <source>
        <strain evidence="4">RWD-64-598 SS2</strain>
    </source>
</reference>
<dbReference type="Proteomes" id="UP000053558">
    <property type="component" value="Unassembled WGS sequence"/>
</dbReference>
<dbReference type="RefSeq" id="XP_007767236.1">
    <property type="nucleotide sequence ID" value="XM_007769046.1"/>
</dbReference>
<evidence type="ECO:0000259" key="2">
    <source>
        <dbReference type="PROSITE" id="PS50048"/>
    </source>
</evidence>
<dbReference type="GO" id="GO:0008270">
    <property type="term" value="F:zinc ion binding"/>
    <property type="evidence" value="ECO:0007669"/>
    <property type="project" value="InterPro"/>
</dbReference>
<feature type="region of interest" description="Disordered" evidence="1">
    <location>
        <begin position="190"/>
        <end position="236"/>
    </location>
</feature>
<feature type="region of interest" description="Disordered" evidence="1">
    <location>
        <begin position="453"/>
        <end position="521"/>
    </location>
</feature>
<feature type="compositionally biased region" description="Polar residues" evidence="1">
    <location>
        <begin position="269"/>
        <end position="278"/>
    </location>
</feature>
<evidence type="ECO:0000313" key="3">
    <source>
        <dbReference type="EMBL" id="EIW83497.1"/>
    </source>
</evidence>
<feature type="compositionally biased region" description="Basic residues" evidence="1">
    <location>
        <begin position="358"/>
        <end position="373"/>
    </location>
</feature>
<dbReference type="InterPro" id="IPR036864">
    <property type="entry name" value="Zn2-C6_fun-type_DNA-bd_sf"/>
</dbReference>
<accession>A0A5M3MWY4</accession>
<feature type="region of interest" description="Disordered" evidence="1">
    <location>
        <begin position="1"/>
        <end position="27"/>
    </location>
</feature>
<feature type="compositionally biased region" description="Low complexity" evidence="1">
    <location>
        <begin position="193"/>
        <end position="204"/>
    </location>
</feature>
<organism evidence="3 4">
    <name type="scientific">Coniophora puteana (strain RWD-64-598)</name>
    <name type="common">Brown rot fungus</name>
    <dbReference type="NCBI Taxonomy" id="741705"/>
    <lineage>
        <taxon>Eukaryota</taxon>
        <taxon>Fungi</taxon>
        <taxon>Dikarya</taxon>
        <taxon>Basidiomycota</taxon>
        <taxon>Agaricomycotina</taxon>
        <taxon>Agaricomycetes</taxon>
        <taxon>Agaricomycetidae</taxon>
        <taxon>Boletales</taxon>
        <taxon>Coniophorineae</taxon>
        <taxon>Coniophoraceae</taxon>
        <taxon>Coniophora</taxon>
    </lineage>
</organism>
<evidence type="ECO:0000313" key="4">
    <source>
        <dbReference type="Proteomes" id="UP000053558"/>
    </source>
</evidence>
<gene>
    <name evidence="3" type="ORF">CONPUDRAFT_164428</name>
</gene>
<dbReference type="CDD" id="cd00067">
    <property type="entry name" value="GAL4"/>
    <property type="match status" value="1"/>
</dbReference>